<name>A0AAV9Y357_9CRYT</name>
<dbReference type="AlphaFoldDB" id="A0AAV9Y357"/>
<feature type="region of interest" description="Disordered" evidence="1">
    <location>
        <begin position="47"/>
        <end position="77"/>
    </location>
</feature>
<evidence type="ECO:0000313" key="3">
    <source>
        <dbReference type="Proteomes" id="UP001311799"/>
    </source>
</evidence>
<accession>A0AAV9Y357</accession>
<sequence>MRDLLTQAPEAHSLEKKQAFISISELEQEVQKFSTLLNKKRTILIQSGSKLKNHSEDDSDDEKDAEGDDNTTEEEAEQMLRDLTNKIWKTTEQILHAHTGISGLVGAIPPQIIK</sequence>
<evidence type="ECO:0000256" key="1">
    <source>
        <dbReference type="SAM" id="MobiDB-lite"/>
    </source>
</evidence>
<feature type="compositionally biased region" description="Acidic residues" evidence="1">
    <location>
        <begin position="57"/>
        <end position="77"/>
    </location>
</feature>
<keyword evidence="3" id="KW-1185">Reference proteome</keyword>
<dbReference type="Proteomes" id="UP001311799">
    <property type="component" value="Unassembled WGS sequence"/>
</dbReference>
<organism evidence="2 3">
    <name type="scientific">Cryptosporidium xiaoi</name>
    <dbReference type="NCBI Taxonomy" id="659607"/>
    <lineage>
        <taxon>Eukaryota</taxon>
        <taxon>Sar</taxon>
        <taxon>Alveolata</taxon>
        <taxon>Apicomplexa</taxon>
        <taxon>Conoidasida</taxon>
        <taxon>Coccidia</taxon>
        <taxon>Eucoccidiorida</taxon>
        <taxon>Eimeriorina</taxon>
        <taxon>Cryptosporidiidae</taxon>
        <taxon>Cryptosporidium</taxon>
    </lineage>
</organism>
<evidence type="ECO:0000313" key="2">
    <source>
        <dbReference type="EMBL" id="KAK6590667.1"/>
    </source>
</evidence>
<reference evidence="2 3" key="1">
    <citation type="submission" date="2023-10" db="EMBL/GenBank/DDBJ databases">
        <title>Comparative genomics analysis reveals potential genetic determinants of host preference in Cryptosporidium xiaoi.</title>
        <authorList>
            <person name="Xiao L."/>
            <person name="Li J."/>
        </authorList>
    </citation>
    <scope>NUCLEOTIDE SEQUENCE [LARGE SCALE GENOMIC DNA]</scope>
    <source>
        <strain evidence="2 3">52996</strain>
    </source>
</reference>
<dbReference type="EMBL" id="JAWDEY010000005">
    <property type="protein sequence ID" value="KAK6590667.1"/>
    <property type="molecule type" value="Genomic_DNA"/>
</dbReference>
<protein>
    <recommendedName>
        <fullName evidence="4">AATF leucine zipper-containing domain-containing protein</fullName>
    </recommendedName>
</protein>
<gene>
    <name evidence="2" type="ORF">RS030_142103</name>
</gene>
<evidence type="ECO:0008006" key="4">
    <source>
        <dbReference type="Google" id="ProtNLM"/>
    </source>
</evidence>
<comment type="caution">
    <text evidence="2">The sequence shown here is derived from an EMBL/GenBank/DDBJ whole genome shotgun (WGS) entry which is preliminary data.</text>
</comment>
<proteinExistence type="predicted"/>